<dbReference type="InterPro" id="IPR011270">
    <property type="entry name" value="Pur_Nuc_Pase_Ino/Guo-sp"/>
</dbReference>
<accession>A0A7Z0PEA1</accession>
<dbReference type="GO" id="GO:0009116">
    <property type="term" value="P:nucleoside metabolic process"/>
    <property type="evidence" value="ECO:0007669"/>
    <property type="project" value="InterPro"/>
</dbReference>
<proteinExistence type="inferred from homology"/>
<reference evidence="9 10" key="1">
    <citation type="submission" date="2020-05" db="EMBL/GenBank/DDBJ databases">
        <title>Streptobacillus felis strain LHL191014123.</title>
        <authorList>
            <person name="Fawzy A."/>
            <person name="Rau J."/>
            <person name="Risse K."/>
            <person name="Schauerte N."/>
            <person name="Geiger C."/>
            <person name="Blom J."/>
            <person name="Imirzalioglu C."/>
            <person name="Falgenhauer J."/>
            <person name="Bach A."/>
            <person name="Herden C."/>
            <person name="Eisenberg T."/>
        </authorList>
    </citation>
    <scope>NUCLEOTIDE SEQUENCE [LARGE SCALE GENOMIC DNA]</scope>
    <source>
        <strain evidence="9 10">LHL191014123</strain>
    </source>
</reference>
<dbReference type="NCBIfam" id="NF006054">
    <property type="entry name" value="PRK08202.1"/>
    <property type="match status" value="1"/>
</dbReference>
<evidence type="ECO:0000256" key="2">
    <source>
        <dbReference type="ARBA" id="ARBA00006751"/>
    </source>
</evidence>
<keyword evidence="10" id="KW-1185">Reference proteome</keyword>
<gene>
    <name evidence="9" type="ORF">HP397_01150</name>
</gene>
<comment type="function">
    <text evidence="6">The purine nucleoside phosphorylases catalyze the phosphorolytic breakdown of the N-glycosidic bond in the beta-(deoxy)ribonucleoside molecules, with the formation of the corresponding free purine bases and pentose-1-phosphate.</text>
</comment>
<comment type="similarity">
    <text evidence="2 6">Belongs to the PNP/MTAP phosphorylase family.</text>
</comment>
<dbReference type="RefSeq" id="WP_180135357.1">
    <property type="nucleotide sequence ID" value="NZ_JABMKT010000003.1"/>
</dbReference>
<dbReference type="Gene3D" id="3.40.50.1580">
    <property type="entry name" value="Nucleoside phosphorylase domain"/>
    <property type="match status" value="1"/>
</dbReference>
<dbReference type="PANTHER" id="PTHR11904">
    <property type="entry name" value="METHYLTHIOADENOSINE/PURINE NUCLEOSIDE PHOSPHORYLASE"/>
    <property type="match status" value="1"/>
</dbReference>
<organism evidence="9 10">
    <name type="scientific">Streptobacillus felis</name>
    <dbReference type="NCBI Taxonomy" id="1384509"/>
    <lineage>
        <taxon>Bacteria</taxon>
        <taxon>Fusobacteriati</taxon>
        <taxon>Fusobacteriota</taxon>
        <taxon>Fusobacteriia</taxon>
        <taxon>Fusobacteriales</taxon>
        <taxon>Leptotrichiaceae</taxon>
        <taxon>Streptobacillus</taxon>
    </lineage>
</organism>
<dbReference type="InterPro" id="IPR035994">
    <property type="entry name" value="Nucleoside_phosphorylase_sf"/>
</dbReference>
<evidence type="ECO:0000256" key="5">
    <source>
        <dbReference type="ARBA" id="ARBA00022679"/>
    </source>
</evidence>
<sequence>MFYNKVKESAGYISSIINTEIDVAVILGSGLGKLVDIMEEKIYIPYKDIPNFPVISVVGHAGNIVYGKIGNTKVLALQGRFHYYEGFTMKETAYPVYVMKLLNIKKMIVTNACGGINPNFKPGDLMIIDDFINSVSDNPLRGSNDERFGVRFPDMSEPYSLKLRNMAKSIADDLGIETKNGVYTFFQGPYYETAAEIRMYGRSGSDAIGMSTVPETIVANYVGIETLGISCITNMATGLRVGSHSHEEVVAIAEETSKKLCKWMEEFIRQLKK</sequence>
<evidence type="ECO:0000256" key="1">
    <source>
        <dbReference type="ARBA" id="ARBA00005058"/>
    </source>
</evidence>
<dbReference type="PIRSF" id="PIRSF000477">
    <property type="entry name" value="PurNPase"/>
    <property type="match status" value="1"/>
</dbReference>
<dbReference type="PROSITE" id="PS01240">
    <property type="entry name" value="PNP_MTAP_2"/>
    <property type="match status" value="1"/>
</dbReference>
<comment type="subunit">
    <text evidence="3">Homotrimer.</text>
</comment>
<keyword evidence="5 6" id="KW-0808">Transferase</keyword>
<dbReference type="PANTHER" id="PTHR11904:SF9">
    <property type="entry name" value="PURINE NUCLEOSIDE PHOSPHORYLASE-RELATED"/>
    <property type="match status" value="1"/>
</dbReference>
<dbReference type="EC" id="2.4.2.1" evidence="6"/>
<dbReference type="InterPro" id="IPR000845">
    <property type="entry name" value="Nucleoside_phosphorylase_d"/>
</dbReference>
<dbReference type="EMBL" id="JABMKT010000003">
    <property type="protein sequence ID" value="NYV27434.1"/>
    <property type="molecule type" value="Genomic_DNA"/>
</dbReference>
<feature type="domain" description="Nucleoside phosphorylase" evidence="8">
    <location>
        <begin position="23"/>
        <end position="269"/>
    </location>
</feature>
<evidence type="ECO:0000256" key="6">
    <source>
        <dbReference type="PIRNR" id="PIRNR000477"/>
    </source>
</evidence>
<dbReference type="InterPro" id="IPR011268">
    <property type="entry name" value="Purine_phosphorylase"/>
</dbReference>
<evidence type="ECO:0000313" key="10">
    <source>
        <dbReference type="Proteomes" id="UP000526184"/>
    </source>
</evidence>
<feature type="binding site" evidence="7">
    <location>
        <position position="112"/>
    </location>
    <ligand>
        <name>phosphate</name>
        <dbReference type="ChEBI" id="CHEBI:43474"/>
    </ligand>
</feature>
<evidence type="ECO:0000256" key="7">
    <source>
        <dbReference type="PIRSR" id="PIRSR000477-2"/>
    </source>
</evidence>
<dbReference type="CDD" id="cd09009">
    <property type="entry name" value="PNP-EcPNPII_like"/>
    <property type="match status" value="1"/>
</dbReference>
<dbReference type="GO" id="GO:0005737">
    <property type="term" value="C:cytoplasm"/>
    <property type="evidence" value="ECO:0007669"/>
    <property type="project" value="TreeGrafter"/>
</dbReference>
<feature type="binding site" evidence="7">
    <location>
        <position position="60"/>
    </location>
    <ligand>
        <name>phosphate</name>
        <dbReference type="ChEBI" id="CHEBI:43474"/>
    </ligand>
</feature>
<dbReference type="Pfam" id="PF01048">
    <property type="entry name" value="PNP_UDP_1"/>
    <property type="match status" value="1"/>
</dbReference>
<evidence type="ECO:0000256" key="3">
    <source>
        <dbReference type="ARBA" id="ARBA00011233"/>
    </source>
</evidence>
<name>A0A7Z0PEA1_9FUSO</name>
<evidence type="ECO:0000313" key="9">
    <source>
        <dbReference type="EMBL" id="NYV27434.1"/>
    </source>
</evidence>
<dbReference type="SUPFAM" id="SSF53167">
    <property type="entry name" value="Purine and uridine phosphorylases"/>
    <property type="match status" value="1"/>
</dbReference>
<dbReference type="Proteomes" id="UP000526184">
    <property type="component" value="Unassembled WGS sequence"/>
</dbReference>
<evidence type="ECO:0000256" key="4">
    <source>
        <dbReference type="ARBA" id="ARBA00022676"/>
    </source>
</evidence>
<dbReference type="InterPro" id="IPR018099">
    <property type="entry name" value="Purine_phosphorylase-2_CS"/>
</dbReference>
<dbReference type="NCBIfam" id="TIGR01700">
    <property type="entry name" value="PNPH"/>
    <property type="match status" value="1"/>
</dbReference>
<protein>
    <recommendedName>
        <fullName evidence="6">Purine nucleoside phosphorylase</fullName>
        <ecNumber evidence="6">2.4.2.1</ecNumber>
    </recommendedName>
    <alternativeName>
        <fullName evidence="6">Inosine-guanosine phosphorylase</fullName>
    </alternativeName>
</protein>
<feature type="binding site" evidence="7">
    <location>
        <position position="211"/>
    </location>
    <ligand>
        <name>phosphate</name>
        <dbReference type="ChEBI" id="CHEBI:43474"/>
    </ligand>
</feature>
<comment type="pathway">
    <text evidence="1 6">Purine metabolism; purine nucleoside salvage.</text>
</comment>
<evidence type="ECO:0000259" key="8">
    <source>
        <dbReference type="Pfam" id="PF01048"/>
    </source>
</evidence>
<dbReference type="GO" id="GO:0004731">
    <property type="term" value="F:purine-nucleoside phosphorylase activity"/>
    <property type="evidence" value="ECO:0007669"/>
    <property type="project" value="UniProtKB-EC"/>
</dbReference>
<feature type="binding site" evidence="7">
    <location>
        <begin position="80"/>
        <end position="82"/>
    </location>
    <ligand>
        <name>phosphate</name>
        <dbReference type="ChEBI" id="CHEBI:43474"/>
    </ligand>
</feature>
<feature type="binding site" evidence="7">
    <location>
        <position position="234"/>
    </location>
    <ligand>
        <name>a purine D-ribonucleoside</name>
        <dbReference type="ChEBI" id="CHEBI:142355"/>
    </ligand>
</feature>
<dbReference type="AlphaFoldDB" id="A0A7Z0PEA1"/>
<feature type="binding site" evidence="7">
    <location>
        <position position="192"/>
    </location>
    <ligand>
        <name>a purine D-ribonucleoside</name>
        <dbReference type="ChEBI" id="CHEBI:142355"/>
    </ligand>
</feature>
<dbReference type="NCBIfam" id="TIGR01697">
    <property type="entry name" value="PNPH-PUNA-XAPA"/>
    <property type="match status" value="1"/>
</dbReference>
<keyword evidence="4 6" id="KW-0328">Glycosyltransferase</keyword>
<comment type="caution">
    <text evidence="9">The sequence shown here is derived from an EMBL/GenBank/DDBJ whole genome shotgun (WGS) entry which is preliminary data.</text>
</comment>
<feature type="binding site" evidence="7">
    <location>
        <position position="29"/>
    </location>
    <ligand>
        <name>phosphate</name>
        <dbReference type="ChEBI" id="CHEBI:43474"/>
    </ligand>
</feature>
<dbReference type="UniPathway" id="UPA00606"/>